<proteinExistence type="predicted"/>
<keyword evidence="3" id="KW-1185">Reference proteome</keyword>
<dbReference type="EnsemblPlants" id="KEH24471">
    <property type="protein sequence ID" value="KEH24471"/>
    <property type="gene ID" value="MTR_7g111930"/>
</dbReference>
<dbReference type="EMBL" id="CM001223">
    <property type="protein sequence ID" value="KEH24471.1"/>
    <property type="molecule type" value="Genomic_DNA"/>
</dbReference>
<dbReference type="AlphaFoldDB" id="A0A072U536"/>
<dbReference type="Proteomes" id="UP000002051">
    <property type="component" value="Unassembled WGS sequence"/>
</dbReference>
<gene>
    <name evidence="1" type="ordered locus">MTR_7g111930</name>
</gene>
<evidence type="ECO:0000313" key="2">
    <source>
        <dbReference type="EnsemblPlants" id="KEH24471"/>
    </source>
</evidence>
<accession>A0A072U536</accession>
<protein>
    <submittedName>
        <fullName evidence="1 2">Uncharacterized protein</fullName>
    </submittedName>
</protein>
<reference evidence="1 3" key="2">
    <citation type="journal article" date="2014" name="BMC Genomics">
        <title>An improved genome release (version Mt4.0) for the model legume Medicago truncatula.</title>
        <authorList>
            <person name="Tang H."/>
            <person name="Krishnakumar V."/>
            <person name="Bidwell S."/>
            <person name="Rosen B."/>
            <person name="Chan A."/>
            <person name="Zhou S."/>
            <person name="Gentzbittel L."/>
            <person name="Childs K.L."/>
            <person name="Yandell M."/>
            <person name="Gundlach H."/>
            <person name="Mayer K.F."/>
            <person name="Schwartz D.C."/>
            <person name="Town C.D."/>
        </authorList>
    </citation>
    <scope>GENOME REANNOTATION</scope>
    <source>
        <strain evidence="1">A17</strain>
        <strain evidence="2 3">cv. Jemalong A17</strain>
    </source>
</reference>
<reference evidence="2" key="3">
    <citation type="submission" date="2015-04" db="UniProtKB">
        <authorList>
            <consortium name="EnsemblPlants"/>
        </authorList>
    </citation>
    <scope>IDENTIFICATION</scope>
    <source>
        <strain evidence="2">cv. Jemalong A17</strain>
    </source>
</reference>
<reference evidence="1 3" key="1">
    <citation type="journal article" date="2011" name="Nature">
        <title>The Medicago genome provides insight into the evolution of rhizobial symbioses.</title>
        <authorList>
            <person name="Young N.D."/>
            <person name="Debelle F."/>
            <person name="Oldroyd G.E."/>
            <person name="Geurts R."/>
            <person name="Cannon S.B."/>
            <person name="Udvardi M.K."/>
            <person name="Benedito V.A."/>
            <person name="Mayer K.F."/>
            <person name="Gouzy J."/>
            <person name="Schoof H."/>
            <person name="Van de Peer Y."/>
            <person name="Proost S."/>
            <person name="Cook D.R."/>
            <person name="Meyers B.C."/>
            <person name="Spannagl M."/>
            <person name="Cheung F."/>
            <person name="De Mita S."/>
            <person name="Krishnakumar V."/>
            <person name="Gundlach H."/>
            <person name="Zhou S."/>
            <person name="Mudge J."/>
            <person name="Bharti A.K."/>
            <person name="Murray J.D."/>
            <person name="Naoumkina M.A."/>
            <person name="Rosen B."/>
            <person name="Silverstein K.A."/>
            <person name="Tang H."/>
            <person name="Rombauts S."/>
            <person name="Zhao P.X."/>
            <person name="Zhou P."/>
            <person name="Barbe V."/>
            <person name="Bardou P."/>
            <person name="Bechner M."/>
            <person name="Bellec A."/>
            <person name="Berger A."/>
            <person name="Berges H."/>
            <person name="Bidwell S."/>
            <person name="Bisseling T."/>
            <person name="Choisne N."/>
            <person name="Couloux A."/>
            <person name="Denny R."/>
            <person name="Deshpande S."/>
            <person name="Dai X."/>
            <person name="Doyle J.J."/>
            <person name="Dudez A.M."/>
            <person name="Farmer A.D."/>
            <person name="Fouteau S."/>
            <person name="Franken C."/>
            <person name="Gibelin C."/>
            <person name="Gish J."/>
            <person name="Goldstein S."/>
            <person name="Gonzalez A.J."/>
            <person name="Green P.J."/>
            <person name="Hallab A."/>
            <person name="Hartog M."/>
            <person name="Hua A."/>
            <person name="Humphray S.J."/>
            <person name="Jeong D.H."/>
            <person name="Jing Y."/>
            <person name="Jocker A."/>
            <person name="Kenton S.M."/>
            <person name="Kim D.J."/>
            <person name="Klee K."/>
            <person name="Lai H."/>
            <person name="Lang C."/>
            <person name="Lin S."/>
            <person name="Macmil S.L."/>
            <person name="Magdelenat G."/>
            <person name="Matthews L."/>
            <person name="McCorrison J."/>
            <person name="Monaghan E.L."/>
            <person name="Mun J.H."/>
            <person name="Najar F.Z."/>
            <person name="Nicholson C."/>
            <person name="Noirot C."/>
            <person name="O'Bleness M."/>
            <person name="Paule C.R."/>
            <person name="Poulain J."/>
            <person name="Prion F."/>
            <person name="Qin B."/>
            <person name="Qu C."/>
            <person name="Retzel E.F."/>
            <person name="Riddle C."/>
            <person name="Sallet E."/>
            <person name="Samain S."/>
            <person name="Samson N."/>
            <person name="Sanders I."/>
            <person name="Saurat O."/>
            <person name="Scarpelli C."/>
            <person name="Schiex T."/>
            <person name="Segurens B."/>
            <person name="Severin A.J."/>
            <person name="Sherrier D.J."/>
            <person name="Shi R."/>
            <person name="Sims S."/>
            <person name="Singer S.R."/>
            <person name="Sinharoy S."/>
            <person name="Sterck L."/>
            <person name="Viollet A."/>
            <person name="Wang B.B."/>
            <person name="Wang K."/>
            <person name="Wang M."/>
            <person name="Wang X."/>
            <person name="Warfsmann J."/>
            <person name="Weissenbach J."/>
            <person name="White D.D."/>
            <person name="White J.D."/>
            <person name="Wiley G.B."/>
            <person name="Wincker P."/>
            <person name="Xing Y."/>
            <person name="Yang L."/>
            <person name="Yao Z."/>
            <person name="Ying F."/>
            <person name="Zhai J."/>
            <person name="Zhou L."/>
            <person name="Zuber A."/>
            <person name="Denarie J."/>
            <person name="Dixon R.A."/>
            <person name="May G.D."/>
            <person name="Schwartz D.C."/>
            <person name="Rogers J."/>
            <person name="Quetier F."/>
            <person name="Town C.D."/>
            <person name="Roe B.A."/>
        </authorList>
    </citation>
    <scope>NUCLEOTIDE SEQUENCE [LARGE SCALE GENOMIC DNA]</scope>
    <source>
        <strain evidence="1">A17</strain>
        <strain evidence="2 3">cv. Jemalong A17</strain>
    </source>
</reference>
<evidence type="ECO:0000313" key="3">
    <source>
        <dbReference type="Proteomes" id="UP000002051"/>
    </source>
</evidence>
<evidence type="ECO:0000313" key="1">
    <source>
        <dbReference type="EMBL" id="KEH24471.1"/>
    </source>
</evidence>
<organism evidence="1 3">
    <name type="scientific">Medicago truncatula</name>
    <name type="common">Barrel medic</name>
    <name type="synonym">Medicago tribuloides</name>
    <dbReference type="NCBI Taxonomy" id="3880"/>
    <lineage>
        <taxon>Eukaryota</taxon>
        <taxon>Viridiplantae</taxon>
        <taxon>Streptophyta</taxon>
        <taxon>Embryophyta</taxon>
        <taxon>Tracheophyta</taxon>
        <taxon>Spermatophyta</taxon>
        <taxon>Magnoliopsida</taxon>
        <taxon>eudicotyledons</taxon>
        <taxon>Gunneridae</taxon>
        <taxon>Pentapetalae</taxon>
        <taxon>rosids</taxon>
        <taxon>fabids</taxon>
        <taxon>Fabales</taxon>
        <taxon>Fabaceae</taxon>
        <taxon>Papilionoideae</taxon>
        <taxon>50 kb inversion clade</taxon>
        <taxon>NPAAA clade</taxon>
        <taxon>Hologalegina</taxon>
        <taxon>IRL clade</taxon>
        <taxon>Trifolieae</taxon>
        <taxon>Medicago</taxon>
    </lineage>
</organism>
<name>A0A072U536_MEDTR</name>
<sequence length="70" mass="8027">MDLDKLTCEGLMIIAKFSICDILKSSDMKIDFWIWCRLSAVKESIREGTKLLGKIDLFMTFNVVNVIPEV</sequence>
<dbReference type="HOGENOM" id="CLU_2761672_0_0_1"/>